<organism evidence="1 2">
    <name type="scientific">Bemisia tabaci</name>
    <name type="common">Sweetpotato whitefly</name>
    <name type="synonym">Aleurodes tabaci</name>
    <dbReference type="NCBI Taxonomy" id="7038"/>
    <lineage>
        <taxon>Eukaryota</taxon>
        <taxon>Metazoa</taxon>
        <taxon>Ecdysozoa</taxon>
        <taxon>Arthropoda</taxon>
        <taxon>Hexapoda</taxon>
        <taxon>Insecta</taxon>
        <taxon>Pterygota</taxon>
        <taxon>Neoptera</taxon>
        <taxon>Paraneoptera</taxon>
        <taxon>Hemiptera</taxon>
        <taxon>Sternorrhyncha</taxon>
        <taxon>Aleyrodoidea</taxon>
        <taxon>Aleyrodidae</taxon>
        <taxon>Aleyrodinae</taxon>
        <taxon>Bemisia</taxon>
    </lineage>
</organism>
<dbReference type="Proteomes" id="UP001152759">
    <property type="component" value="Chromosome 1"/>
</dbReference>
<proteinExistence type="predicted"/>
<name>A0A9P0EW24_BEMTA</name>
<evidence type="ECO:0000313" key="1">
    <source>
        <dbReference type="EMBL" id="CAH0381524.1"/>
    </source>
</evidence>
<gene>
    <name evidence="1" type="ORF">BEMITA_LOCUS1167</name>
</gene>
<accession>A0A9P0EW24</accession>
<dbReference type="EMBL" id="OU963862">
    <property type="protein sequence ID" value="CAH0381524.1"/>
    <property type="molecule type" value="Genomic_DNA"/>
</dbReference>
<dbReference type="AlphaFoldDB" id="A0A9P0EW24"/>
<evidence type="ECO:0000313" key="2">
    <source>
        <dbReference type="Proteomes" id="UP001152759"/>
    </source>
</evidence>
<dbReference type="KEGG" id="btab:109038873"/>
<keyword evidence="2" id="KW-1185">Reference proteome</keyword>
<sequence>MTLTTAGAGRGRKRPGAWPGACEHPAHLCLVCATSEDGSDRGWDPEPELARPSQERMLGEHNYEAATDVDNNLTWGFTQPPSSHLRQLSQIQQSIQGTRDSGWNYANPLGRYVELCAEDTSRCSTDVQDVLEKYFTVTSVTNNLPTQKKVTARRIAKEPIKIEEKIFKTAKVGSDQKEGFSHGENTLKPEKKVSLLGIHLLRDKKMFLLQTSNSIRKTATERYQNISKAFRLPGKMASNLRFGNSCRRMSCFPNEECRADTIGRRNNYVVSQGIPRMSQLVLARVCEAPDQ</sequence>
<reference evidence="1" key="1">
    <citation type="submission" date="2021-12" db="EMBL/GenBank/DDBJ databases">
        <authorList>
            <person name="King R."/>
        </authorList>
    </citation>
    <scope>NUCLEOTIDE SEQUENCE</scope>
</reference>
<protein>
    <submittedName>
        <fullName evidence="1">Uncharacterized protein</fullName>
    </submittedName>
</protein>